<feature type="compositionally biased region" description="Polar residues" evidence="9">
    <location>
        <begin position="321"/>
        <end position="335"/>
    </location>
</feature>
<dbReference type="InterPro" id="IPR050589">
    <property type="entry name" value="Ikaros_C2H2-ZF"/>
</dbReference>
<name>A0A2S2QAU6_9HEMI</name>
<keyword evidence="4 8" id="KW-0863">Zinc-finger</keyword>
<evidence type="ECO:0000256" key="6">
    <source>
        <dbReference type="ARBA" id="ARBA00023125"/>
    </source>
</evidence>
<keyword evidence="2" id="KW-0479">Metal-binding</keyword>
<organism evidence="11">
    <name type="scientific">Sipha flava</name>
    <name type="common">yellow sugarcane aphid</name>
    <dbReference type="NCBI Taxonomy" id="143950"/>
    <lineage>
        <taxon>Eukaryota</taxon>
        <taxon>Metazoa</taxon>
        <taxon>Ecdysozoa</taxon>
        <taxon>Arthropoda</taxon>
        <taxon>Hexapoda</taxon>
        <taxon>Insecta</taxon>
        <taxon>Pterygota</taxon>
        <taxon>Neoptera</taxon>
        <taxon>Paraneoptera</taxon>
        <taxon>Hemiptera</taxon>
        <taxon>Sternorrhyncha</taxon>
        <taxon>Aphidomorpha</taxon>
        <taxon>Aphidoidea</taxon>
        <taxon>Aphididae</taxon>
        <taxon>Sipha</taxon>
    </lineage>
</organism>
<dbReference type="InterPro" id="IPR036236">
    <property type="entry name" value="Znf_C2H2_sf"/>
</dbReference>
<dbReference type="GO" id="GO:0006357">
    <property type="term" value="P:regulation of transcription by RNA polymerase II"/>
    <property type="evidence" value="ECO:0007669"/>
    <property type="project" value="TreeGrafter"/>
</dbReference>
<keyword evidence="6" id="KW-0238">DNA-binding</keyword>
<evidence type="ECO:0000313" key="12">
    <source>
        <dbReference type="Proteomes" id="UP000694846"/>
    </source>
</evidence>
<dbReference type="InterPro" id="IPR013087">
    <property type="entry name" value="Znf_C2H2_type"/>
</dbReference>
<evidence type="ECO:0000256" key="8">
    <source>
        <dbReference type="PROSITE-ProRule" id="PRU00042"/>
    </source>
</evidence>
<feature type="compositionally biased region" description="Polar residues" evidence="9">
    <location>
        <begin position="360"/>
        <end position="372"/>
    </location>
</feature>
<dbReference type="RefSeq" id="XP_025420778.1">
    <property type="nucleotide sequence ID" value="XM_025564993.1"/>
</dbReference>
<feature type="region of interest" description="Disordered" evidence="9">
    <location>
        <begin position="309"/>
        <end position="402"/>
    </location>
</feature>
<evidence type="ECO:0000256" key="2">
    <source>
        <dbReference type="ARBA" id="ARBA00022723"/>
    </source>
</evidence>
<dbReference type="SUPFAM" id="SSF57667">
    <property type="entry name" value="beta-beta-alpha zinc fingers"/>
    <property type="match status" value="1"/>
</dbReference>
<evidence type="ECO:0000313" key="11">
    <source>
        <dbReference type="EMBL" id="MBY74855.1"/>
    </source>
</evidence>
<dbReference type="PANTHER" id="PTHR24404">
    <property type="entry name" value="ZINC FINGER PROTEIN"/>
    <property type="match status" value="1"/>
</dbReference>
<feature type="domain" description="C2H2-type" evidence="10">
    <location>
        <begin position="575"/>
        <end position="602"/>
    </location>
</feature>
<comment type="subcellular location">
    <subcellularLocation>
        <location evidence="1">Nucleus</location>
    </subcellularLocation>
</comment>
<evidence type="ECO:0000256" key="1">
    <source>
        <dbReference type="ARBA" id="ARBA00004123"/>
    </source>
</evidence>
<keyword evidence="3" id="KW-0677">Repeat</keyword>
<dbReference type="OrthoDB" id="3437960at2759"/>
<evidence type="ECO:0000256" key="9">
    <source>
        <dbReference type="SAM" id="MobiDB-lite"/>
    </source>
</evidence>
<dbReference type="SMART" id="SM00355">
    <property type="entry name" value="ZnF_C2H2"/>
    <property type="match status" value="2"/>
</dbReference>
<reference evidence="11" key="1">
    <citation type="submission" date="2018-04" db="EMBL/GenBank/DDBJ databases">
        <title>Transcriptome assembly of Sipha flava.</title>
        <authorList>
            <person name="Scully E.D."/>
            <person name="Geib S.M."/>
            <person name="Palmer N.A."/>
            <person name="Koch K."/>
            <person name="Bradshaw J."/>
            <person name="Heng-Moss T."/>
            <person name="Sarath G."/>
        </authorList>
    </citation>
    <scope>NUCLEOTIDE SEQUENCE</scope>
</reference>
<keyword evidence="5" id="KW-0862">Zinc</keyword>
<evidence type="ECO:0000256" key="7">
    <source>
        <dbReference type="ARBA" id="ARBA00023242"/>
    </source>
</evidence>
<accession>A0A2S2QAU6</accession>
<feature type="region of interest" description="Disordered" evidence="9">
    <location>
        <begin position="445"/>
        <end position="470"/>
    </location>
</feature>
<keyword evidence="12" id="KW-1185">Reference proteome</keyword>
<dbReference type="RefSeq" id="XP_025420782.1">
    <property type="nucleotide sequence ID" value="XM_025564997.1"/>
</dbReference>
<dbReference type="GO" id="GO:0000978">
    <property type="term" value="F:RNA polymerase II cis-regulatory region sequence-specific DNA binding"/>
    <property type="evidence" value="ECO:0007669"/>
    <property type="project" value="TreeGrafter"/>
</dbReference>
<reference evidence="13 14" key="2">
    <citation type="submission" date="2025-04" db="UniProtKB">
        <authorList>
            <consortium name="RefSeq"/>
        </authorList>
    </citation>
    <scope>IDENTIFICATION</scope>
    <source>
        <tissue evidence="13 14">Whole body</tissue>
    </source>
</reference>
<dbReference type="Gene3D" id="3.30.160.60">
    <property type="entry name" value="Classic Zinc Finger"/>
    <property type="match status" value="1"/>
</dbReference>
<evidence type="ECO:0000256" key="4">
    <source>
        <dbReference type="ARBA" id="ARBA00022771"/>
    </source>
</evidence>
<sequence>MDKRPYLSQNNWNQHYATYFVSQGNPSEQRAWMQNTNVRTGSGGSLPSRVNESIGFDGFPPIPVIGSYGNPPSQSTAFSRPTEHVSYAGTSNDSASSFSTDYSVFVSAAEVEKVFGDMIYNGKNNPERLSRNTRDYPQQNYIHANTSIYSGNNNNGSSSSNNYVNNGGNSSIGNSNYVKQHTMWSNSVYLPENRSSYRNVEDPGSQHSPQMQFALQQPQNVVYGGERTTWRMNPPSVQEEYGNRRAPVTGFGSVRLQSTAVTTAFPGPTEPLYLESSTEVANDLFFDDRQGHMPSFLAEQLIDMMNEQTSSFSEQPDDVMSAQTNGYCSPESPSKSHYGPPPNNMNSDGNGYSADGAQPARNQNHYGDSNGTGRDRSPHHRTVVRDFDRSSQQSLRFESGARMSTAPMDNKYSSVVGVNTIVNAGSSSGPYNSYDTDYPVVGVSPSEADKTASPTGTESASCPPVDSGPIENLDFTERPKSEAVVNGNPRIADSNANASLPARCHGPESNETSASPVVTAATSVPSVNISKIETVEKVPTLKSDCDNSGSKKVIANETTDHNQPKEQLHRGVKRHRCQDCGKCFNYPHEWKLHKKTHMNVKLYTCHKCRESFPLLFLFESHNFRKHSK</sequence>
<dbReference type="GO" id="GO:0005634">
    <property type="term" value="C:nucleus"/>
    <property type="evidence" value="ECO:0007669"/>
    <property type="project" value="UniProtKB-SubCell"/>
</dbReference>
<dbReference type="EMBL" id="GGMS01005652">
    <property type="protein sequence ID" value="MBY74855.1"/>
    <property type="molecule type" value="Transcribed_RNA"/>
</dbReference>
<dbReference type="GO" id="GO:0003700">
    <property type="term" value="F:DNA-binding transcription factor activity"/>
    <property type="evidence" value="ECO:0007669"/>
    <property type="project" value="TreeGrafter"/>
</dbReference>
<dbReference type="GO" id="GO:0008270">
    <property type="term" value="F:zinc ion binding"/>
    <property type="evidence" value="ECO:0007669"/>
    <property type="project" value="UniProtKB-KW"/>
</dbReference>
<dbReference type="AlphaFoldDB" id="A0A2S2QAU6"/>
<dbReference type="PROSITE" id="PS50157">
    <property type="entry name" value="ZINC_FINGER_C2H2_2"/>
    <property type="match status" value="1"/>
</dbReference>
<evidence type="ECO:0000313" key="13">
    <source>
        <dbReference type="RefSeq" id="XP_025420778.1"/>
    </source>
</evidence>
<evidence type="ECO:0000256" key="5">
    <source>
        <dbReference type="ARBA" id="ARBA00022833"/>
    </source>
</evidence>
<gene>
    <name evidence="11" type="primary">ZNF833P</name>
    <name evidence="13 14" type="synonym">LOC112690883</name>
    <name evidence="11" type="ORF">g.17010</name>
</gene>
<proteinExistence type="predicted"/>
<dbReference type="PROSITE" id="PS00028">
    <property type="entry name" value="ZINC_FINGER_C2H2_1"/>
    <property type="match status" value="2"/>
</dbReference>
<dbReference type="PANTHER" id="PTHR24404:SF114">
    <property type="entry name" value="KLUMPFUSS, ISOFORM B-RELATED"/>
    <property type="match status" value="1"/>
</dbReference>
<dbReference type="Proteomes" id="UP000694846">
    <property type="component" value="Unplaced"/>
</dbReference>
<evidence type="ECO:0000256" key="3">
    <source>
        <dbReference type="ARBA" id="ARBA00022737"/>
    </source>
</evidence>
<keyword evidence="7" id="KW-0539">Nucleus</keyword>
<protein>
    <submittedName>
        <fullName evidence="13 14">Ankyrin repeat-containing protein kinase A-like</fullName>
    </submittedName>
    <submittedName>
        <fullName evidence="11">Putative zinc finger protein</fullName>
    </submittedName>
</protein>
<evidence type="ECO:0000259" key="10">
    <source>
        <dbReference type="PROSITE" id="PS50157"/>
    </source>
</evidence>
<evidence type="ECO:0000313" key="14">
    <source>
        <dbReference type="RefSeq" id="XP_025420782.1"/>
    </source>
</evidence>